<dbReference type="RefSeq" id="WP_018358322.1">
    <property type="nucleotide sequence ID" value="NZ_CP197400.1"/>
</dbReference>
<comment type="similarity">
    <text evidence="2">Belongs to the type II topoisomerase GyrA/ParC subunit family.</text>
</comment>
<evidence type="ECO:0000256" key="6">
    <source>
        <dbReference type="PROSITE-ProRule" id="PRU01384"/>
    </source>
</evidence>
<dbReference type="GO" id="GO:0003677">
    <property type="term" value="F:DNA binding"/>
    <property type="evidence" value="ECO:0007669"/>
    <property type="project" value="UniProtKB-UniRule"/>
</dbReference>
<reference evidence="9 10" key="1">
    <citation type="submission" date="2019-03" db="EMBL/GenBank/DDBJ databases">
        <title>Porphyromonas levii Isolated from the Uterus of Dairy Cows.</title>
        <authorList>
            <person name="Francis A.M."/>
        </authorList>
    </citation>
    <scope>NUCLEOTIDE SEQUENCE [LARGE SCALE GENOMIC DNA]</scope>
    <source>
        <strain evidence="9 10">AF5678</strain>
    </source>
</reference>
<dbReference type="SMART" id="SM00434">
    <property type="entry name" value="TOP4c"/>
    <property type="match status" value="1"/>
</dbReference>
<dbReference type="NCBIfam" id="NF007209">
    <property type="entry name" value="PRK09631.1"/>
    <property type="match status" value="1"/>
</dbReference>
<evidence type="ECO:0000256" key="7">
    <source>
        <dbReference type="SAM" id="MobiDB-lite"/>
    </source>
</evidence>
<dbReference type="GO" id="GO:0003918">
    <property type="term" value="F:DNA topoisomerase type II (double strand cut, ATP-hydrolyzing) activity"/>
    <property type="evidence" value="ECO:0007669"/>
    <property type="project" value="UniProtKB-EC"/>
</dbReference>
<keyword evidence="5 6" id="KW-0413">Isomerase</keyword>
<dbReference type="Gene3D" id="3.90.199.10">
    <property type="entry name" value="Topoisomerase II, domain 5"/>
    <property type="match status" value="1"/>
</dbReference>
<comment type="catalytic activity">
    <reaction evidence="1 6">
        <text>ATP-dependent breakage, passage and rejoining of double-stranded DNA.</text>
        <dbReference type="EC" id="5.6.2.2"/>
    </reaction>
</comment>
<dbReference type="InterPro" id="IPR013757">
    <property type="entry name" value="Topo_IIA_A_a_sf"/>
</dbReference>
<feature type="active site" description="O-(5'-phospho-DNA)-tyrosine intermediate" evidence="6">
    <location>
        <position position="133"/>
    </location>
</feature>
<dbReference type="GO" id="GO:0005524">
    <property type="term" value="F:ATP binding"/>
    <property type="evidence" value="ECO:0007669"/>
    <property type="project" value="InterPro"/>
</dbReference>
<dbReference type="NCBIfam" id="NF009397">
    <property type="entry name" value="PRK12758.1"/>
    <property type="match status" value="1"/>
</dbReference>
<evidence type="ECO:0000256" key="2">
    <source>
        <dbReference type="ARBA" id="ARBA00008263"/>
    </source>
</evidence>
<feature type="compositionally biased region" description="Basic and acidic residues" evidence="7">
    <location>
        <begin position="860"/>
        <end position="869"/>
    </location>
</feature>
<dbReference type="GO" id="GO:0009330">
    <property type="term" value="C:DNA topoisomerase type II (double strand cut, ATP-hydrolyzing) complex"/>
    <property type="evidence" value="ECO:0007669"/>
    <property type="project" value="TreeGrafter"/>
</dbReference>
<dbReference type="InterPro" id="IPR050220">
    <property type="entry name" value="Type_II_DNA_Topoisomerases"/>
</dbReference>
<dbReference type="EMBL" id="SPNC01000082">
    <property type="protein sequence ID" value="TFH94835.1"/>
    <property type="molecule type" value="Genomic_DNA"/>
</dbReference>
<feature type="compositionally biased region" description="Acidic residues" evidence="7">
    <location>
        <begin position="846"/>
        <end position="859"/>
    </location>
</feature>
<dbReference type="PANTHER" id="PTHR43493">
    <property type="entry name" value="DNA GYRASE/TOPOISOMERASE SUBUNIT A"/>
    <property type="match status" value="1"/>
</dbReference>
<evidence type="ECO:0000256" key="1">
    <source>
        <dbReference type="ARBA" id="ARBA00000185"/>
    </source>
</evidence>
<evidence type="ECO:0000256" key="5">
    <source>
        <dbReference type="ARBA" id="ARBA00023235"/>
    </source>
</evidence>
<keyword evidence="3 6" id="KW-0799">Topoisomerase</keyword>
<dbReference type="Pfam" id="PF00521">
    <property type="entry name" value="DNA_topoisoIV"/>
    <property type="match status" value="1"/>
</dbReference>
<dbReference type="STRING" id="1122973.GCA_000379925_01074"/>
<dbReference type="PROSITE" id="PS52040">
    <property type="entry name" value="TOPO_IIA"/>
    <property type="match status" value="1"/>
</dbReference>
<sequence length="890" mass="102251">MKEDNKEQNPVEIIEEVEAAEESTHERNSYELRGMYRNWFLSYASYVILERAVPHIEDGLKPVQRRILYTMSRMDDRLIKVANIVGQTMSLHPHGDASIGDALVQLGQKDLLIDCQGNWGNVLTGDGAAAARYIEARLTPFAKRVLFSDKITEFKSSYDAAHEEPVSLPVKFPLLLALGAEGIAVGLSSKILPHNVAELLQACISHLKGEEFELYPDFATGGLMDISRYNDGERGGQIKVRALIEKRDARTLAITEVPFSRTTSSIIESIMRANDKGSIKIKKIDDKTAATANIEIQLPPGTSTDKTIDALYAFTDCEVSISPNCCVIRDDKPAFLNVSEVLKDNVKRTMGYLEHELRIELGELQEQHLRSSLEELFIQRRIYKDKEFEQAKDLKVALAHIRSRLADVLEGLIRPVTDEDLKLLLELRMARILRFNEEKNQLFIQGLEQQMADIEETLTDMRAYTIKWYQKLLKEYGDQYPRRTKLQSFDEIQVAKVVLKNEKLYVDREGGFIGTSLKKDEYVCDVADIDDVIVFLEDGRYMITKVADKAFVGKNILHVARWVRGDKRTIYNVIYRDGKNGASYIKRFNVNSIIRDREYHLTQEKPDSKVLYFSANPNGEAETVKVVLRPQQKASKKKLVFERDFAEILIKGRIAKGNLLTRGNIFKVTLKEQGASTLGGRKVWFDRDVFRINYDNRGEYLGEFGGEDKVLVIRENGECYTTNFSETNHFERDVKVVELYDPDKIWTLVYYDKEAEFTYIKRFPIEDSDKREYIQGEESNRIMLLSDEVYPMIKVLFGGNDEHRLPIEIDAEEFITDKSIRAKGKRISNYEVASVEELPPVRFPDPEEEEEESEEEESEVDPREDTEETLRLIEEASGQRMLDFKDEDDE</sequence>
<organism evidence="9 10">
    <name type="scientific">Porphyromonas levii</name>
    <dbReference type="NCBI Taxonomy" id="28114"/>
    <lineage>
        <taxon>Bacteria</taxon>
        <taxon>Pseudomonadati</taxon>
        <taxon>Bacteroidota</taxon>
        <taxon>Bacteroidia</taxon>
        <taxon>Bacteroidales</taxon>
        <taxon>Porphyromonadaceae</taxon>
        <taxon>Porphyromonas</taxon>
    </lineage>
</organism>
<dbReference type="Gene3D" id="1.10.268.10">
    <property type="entry name" value="Topoisomerase, domain 3"/>
    <property type="match status" value="1"/>
</dbReference>
<proteinExistence type="inferred from homology"/>
<dbReference type="Gene3D" id="3.30.1360.40">
    <property type="match status" value="1"/>
</dbReference>
<dbReference type="GO" id="GO:0005737">
    <property type="term" value="C:cytoplasm"/>
    <property type="evidence" value="ECO:0007669"/>
    <property type="project" value="TreeGrafter"/>
</dbReference>
<dbReference type="Proteomes" id="UP000297225">
    <property type="component" value="Unassembled WGS sequence"/>
</dbReference>
<dbReference type="SUPFAM" id="SSF56719">
    <property type="entry name" value="Type II DNA topoisomerase"/>
    <property type="match status" value="1"/>
</dbReference>
<dbReference type="InterPro" id="IPR013758">
    <property type="entry name" value="Topo_IIA_A/C_ab"/>
</dbReference>
<evidence type="ECO:0000313" key="9">
    <source>
        <dbReference type="EMBL" id="TFH94835.1"/>
    </source>
</evidence>
<dbReference type="GO" id="GO:0006265">
    <property type="term" value="P:DNA topological change"/>
    <property type="evidence" value="ECO:0007669"/>
    <property type="project" value="UniProtKB-UniRule"/>
</dbReference>
<keyword evidence="4 6" id="KW-0238">DNA-binding</keyword>
<dbReference type="InterPro" id="IPR013760">
    <property type="entry name" value="Topo_IIA-like_dom_sf"/>
</dbReference>
<feature type="region of interest" description="Disordered" evidence="7">
    <location>
        <begin position="837"/>
        <end position="869"/>
    </location>
</feature>
<feature type="domain" description="Topo IIA-type catalytic" evidence="8">
    <location>
        <begin position="53"/>
        <end position="472"/>
    </location>
</feature>
<dbReference type="OrthoDB" id="9806486at2"/>
<evidence type="ECO:0000256" key="3">
    <source>
        <dbReference type="ARBA" id="ARBA00023029"/>
    </source>
</evidence>
<dbReference type="PANTHER" id="PTHR43493:SF5">
    <property type="entry name" value="DNA GYRASE SUBUNIT A, CHLOROPLASTIC_MITOCHONDRIAL"/>
    <property type="match status" value="1"/>
</dbReference>
<keyword evidence="10" id="KW-1185">Reference proteome</keyword>
<evidence type="ECO:0000313" key="10">
    <source>
        <dbReference type="Proteomes" id="UP000297225"/>
    </source>
</evidence>
<accession>A0A4Y8WPJ1</accession>
<dbReference type="InterPro" id="IPR002205">
    <property type="entry name" value="Topo_IIA_dom_A"/>
</dbReference>
<evidence type="ECO:0000256" key="4">
    <source>
        <dbReference type="ARBA" id="ARBA00023125"/>
    </source>
</evidence>
<evidence type="ECO:0000259" key="8">
    <source>
        <dbReference type="PROSITE" id="PS52040"/>
    </source>
</evidence>
<comment type="caution">
    <text evidence="9">The sequence shown here is derived from an EMBL/GenBank/DDBJ whole genome shotgun (WGS) entry which is preliminary data.</text>
</comment>
<dbReference type="AlphaFoldDB" id="A0A4Y8WPJ1"/>
<protein>
    <submittedName>
        <fullName evidence="9">DNA gyrase/topoisomerase IV subunit A</fullName>
    </submittedName>
</protein>
<gene>
    <name evidence="9" type="ORF">E4P47_05980</name>
</gene>
<name>A0A4Y8WPJ1_9PORP</name>